<comment type="subunit">
    <text evidence="16">Component of the ribosome quality control complex (RQC).</text>
</comment>
<comment type="function">
    <text evidence="14">E3 ubiquitin-protein ligase component of the ribosome quality control complex (RQC), a ribosome-associated complex that mediates ubiquitination and extraction of incompletely synthesized nascent chains for proteasomal degradation. Mediates ubiquitination of proteins derived from mRNAs lacking stop codons (non-stop proteins) and other translation arrest products induced by poly-lysine sequences and tandem rare codons. Ubiquitination leads to CDC48 recruitment for extraction and degradation of the incomplete translation product. May indirectly play a role in chromatin function and transcription.</text>
</comment>
<evidence type="ECO:0000256" key="12">
    <source>
        <dbReference type="ARBA" id="ARBA00022786"/>
    </source>
</evidence>
<dbReference type="InterPro" id="IPR054476">
    <property type="entry name" value="Ltn1_N"/>
</dbReference>
<reference evidence="19 20" key="1">
    <citation type="submission" date="2016-07" db="EMBL/GenBank/DDBJ databases">
        <title>Pervasive Adenine N6-methylation of Active Genes in Fungi.</title>
        <authorList>
            <consortium name="DOE Joint Genome Institute"/>
            <person name="Mondo S.J."/>
            <person name="Dannebaum R.O."/>
            <person name="Kuo R.C."/>
            <person name="Labutti K."/>
            <person name="Haridas S."/>
            <person name="Kuo A."/>
            <person name="Salamov A."/>
            <person name="Ahrendt S.R."/>
            <person name="Lipzen A."/>
            <person name="Sullivan W."/>
            <person name="Andreopoulos W.B."/>
            <person name="Clum A."/>
            <person name="Lindquist E."/>
            <person name="Daum C."/>
            <person name="Ramamoorthy G.K."/>
            <person name="Gryganskyi A."/>
            <person name="Culley D."/>
            <person name="Magnuson J.K."/>
            <person name="James T.Y."/>
            <person name="O'Malley M.A."/>
            <person name="Stajich J.E."/>
            <person name="Spatafora J.W."/>
            <person name="Visel A."/>
            <person name="Grigoriev I.V."/>
        </authorList>
    </citation>
    <scope>NUCLEOTIDE SEQUENCE [LARGE SCALE GENOMIC DNA]</scope>
    <source>
        <strain evidence="19 20">NRRL 3301</strain>
    </source>
</reference>
<evidence type="ECO:0000256" key="10">
    <source>
        <dbReference type="ARBA" id="ARBA00022737"/>
    </source>
</evidence>
<dbReference type="InterPro" id="IPR011016">
    <property type="entry name" value="Znf_RING-CH"/>
</dbReference>
<keyword evidence="8 16" id="KW-0808">Transferase</keyword>
<keyword evidence="20" id="KW-1185">Reference proteome</keyword>
<keyword evidence="12 16" id="KW-0833">Ubl conjugation pathway</keyword>
<dbReference type="CDD" id="cd16491">
    <property type="entry name" value="RING-CH-C4HC3_LTN1"/>
    <property type="match status" value="1"/>
</dbReference>
<dbReference type="OrthoDB" id="6108at2759"/>
<dbReference type="SUPFAM" id="SSF57850">
    <property type="entry name" value="RING/U-box"/>
    <property type="match status" value="1"/>
</dbReference>
<feature type="region of interest" description="Disordered" evidence="17">
    <location>
        <begin position="1"/>
        <end position="24"/>
    </location>
</feature>
<dbReference type="FunFam" id="3.30.40.10:FF:000038">
    <property type="entry name" value="E3 ubiquitin-protein ligase listerin"/>
    <property type="match status" value="1"/>
</dbReference>
<evidence type="ECO:0000256" key="13">
    <source>
        <dbReference type="ARBA" id="ARBA00022833"/>
    </source>
</evidence>
<evidence type="ECO:0000256" key="16">
    <source>
        <dbReference type="RuleBase" id="RU367090"/>
    </source>
</evidence>
<dbReference type="UniPathway" id="UPA00143"/>
<evidence type="ECO:0000256" key="6">
    <source>
        <dbReference type="ARBA" id="ARBA00017157"/>
    </source>
</evidence>
<dbReference type="GO" id="GO:1990116">
    <property type="term" value="P:ribosome-associated ubiquitin-dependent protein catabolic process"/>
    <property type="evidence" value="ECO:0007669"/>
    <property type="project" value="UniProtKB-UniRule"/>
</dbReference>
<dbReference type="GO" id="GO:1990112">
    <property type="term" value="C:RQC complex"/>
    <property type="evidence" value="ECO:0007669"/>
    <property type="project" value="UniProtKB-UniRule"/>
</dbReference>
<dbReference type="Gene3D" id="1.25.10.10">
    <property type="entry name" value="Leucine-rich Repeat Variant"/>
    <property type="match status" value="1"/>
</dbReference>
<keyword evidence="9 16" id="KW-0479">Metal-binding</keyword>
<keyword evidence="11 15" id="KW-0863">Zinc-finger</keyword>
<dbReference type="GO" id="GO:0008270">
    <property type="term" value="F:zinc ion binding"/>
    <property type="evidence" value="ECO:0007669"/>
    <property type="project" value="UniProtKB-KW"/>
</dbReference>
<keyword evidence="7" id="KW-0963">Cytoplasm</keyword>
<evidence type="ECO:0000313" key="19">
    <source>
        <dbReference type="EMBL" id="ORX46718.1"/>
    </source>
</evidence>
<dbReference type="EMBL" id="MCGT01000036">
    <property type="protein sequence ID" value="ORX46718.1"/>
    <property type="molecule type" value="Genomic_DNA"/>
</dbReference>
<feature type="domain" description="RING-type" evidence="18">
    <location>
        <begin position="1661"/>
        <end position="1708"/>
    </location>
</feature>
<dbReference type="Pfam" id="PF13639">
    <property type="entry name" value="zf-RING_2"/>
    <property type="match status" value="1"/>
</dbReference>
<dbReference type="GO" id="GO:0072344">
    <property type="term" value="P:rescue of stalled ribosome"/>
    <property type="evidence" value="ECO:0007669"/>
    <property type="project" value="UniProtKB-UniRule"/>
</dbReference>
<evidence type="ECO:0000256" key="9">
    <source>
        <dbReference type="ARBA" id="ARBA00022723"/>
    </source>
</evidence>
<dbReference type="InterPro" id="IPR039795">
    <property type="entry name" value="LTN1/Rkr1"/>
</dbReference>
<keyword evidence="13 16" id="KW-0862">Zinc</keyword>
<dbReference type="SMART" id="SM00744">
    <property type="entry name" value="RINGv"/>
    <property type="match status" value="1"/>
</dbReference>
<protein>
    <recommendedName>
        <fullName evidence="6 16">E3 ubiquitin-protein ligase listerin</fullName>
        <ecNumber evidence="5 16">2.3.2.27</ecNumber>
    </recommendedName>
    <alternativeName>
        <fullName evidence="16">RING-type E3 ubiquitin transferase listerin</fullName>
    </alternativeName>
</protein>
<dbReference type="Proteomes" id="UP000242146">
    <property type="component" value="Unassembled WGS sequence"/>
</dbReference>
<evidence type="ECO:0000256" key="17">
    <source>
        <dbReference type="SAM" id="MobiDB-lite"/>
    </source>
</evidence>
<dbReference type="SMART" id="SM01197">
    <property type="entry name" value="FANCL_C"/>
    <property type="match status" value="1"/>
</dbReference>
<organism evidence="19 20">
    <name type="scientific">Hesseltinella vesiculosa</name>
    <dbReference type="NCBI Taxonomy" id="101127"/>
    <lineage>
        <taxon>Eukaryota</taxon>
        <taxon>Fungi</taxon>
        <taxon>Fungi incertae sedis</taxon>
        <taxon>Mucoromycota</taxon>
        <taxon>Mucoromycotina</taxon>
        <taxon>Mucoromycetes</taxon>
        <taxon>Mucorales</taxon>
        <taxon>Cunninghamellaceae</taxon>
        <taxon>Hesseltinella</taxon>
    </lineage>
</organism>
<dbReference type="Pfam" id="PF22958">
    <property type="entry name" value="Ltn1_1st"/>
    <property type="match status" value="1"/>
</dbReference>
<feature type="compositionally biased region" description="Low complexity" evidence="17">
    <location>
        <begin position="1"/>
        <end position="13"/>
    </location>
</feature>
<dbReference type="GO" id="GO:0061630">
    <property type="term" value="F:ubiquitin protein ligase activity"/>
    <property type="evidence" value="ECO:0007669"/>
    <property type="project" value="UniProtKB-UniRule"/>
</dbReference>
<evidence type="ECO:0000256" key="11">
    <source>
        <dbReference type="ARBA" id="ARBA00022771"/>
    </source>
</evidence>
<dbReference type="PROSITE" id="PS50089">
    <property type="entry name" value="ZF_RING_2"/>
    <property type="match status" value="1"/>
</dbReference>
<evidence type="ECO:0000256" key="5">
    <source>
        <dbReference type="ARBA" id="ARBA00012483"/>
    </source>
</evidence>
<evidence type="ECO:0000256" key="8">
    <source>
        <dbReference type="ARBA" id="ARBA00022679"/>
    </source>
</evidence>
<comment type="function">
    <text evidence="16">E3 ubiquitin-protein ligase. Component of the ribosome quality control complex (RQC), a ribosome-associated complex that mediates ubiquitination and extraction of incompletely synthesized nascent chains for proteasomal degradation.</text>
</comment>
<dbReference type="EC" id="2.3.2.27" evidence="5 16"/>
<evidence type="ECO:0000256" key="4">
    <source>
        <dbReference type="ARBA" id="ARBA00007997"/>
    </source>
</evidence>
<dbReference type="Pfam" id="PF22999">
    <property type="entry name" value="LTN1_E3_ligase_6th"/>
    <property type="match status" value="1"/>
</dbReference>
<dbReference type="InterPro" id="IPR001841">
    <property type="entry name" value="Znf_RING"/>
</dbReference>
<name>A0A1X2G6X8_9FUNG</name>
<dbReference type="Gene3D" id="3.30.40.10">
    <property type="entry name" value="Zinc/RING finger domain, C3HC4 (zinc finger)"/>
    <property type="match status" value="1"/>
</dbReference>
<comment type="subcellular location">
    <subcellularLocation>
        <location evidence="2">Cytoplasm</location>
        <location evidence="2">Cytosol</location>
    </subcellularLocation>
</comment>
<dbReference type="GO" id="GO:0005829">
    <property type="term" value="C:cytosol"/>
    <property type="evidence" value="ECO:0007669"/>
    <property type="project" value="UniProtKB-SubCell"/>
</dbReference>
<evidence type="ECO:0000256" key="14">
    <source>
        <dbReference type="ARBA" id="ARBA00055150"/>
    </source>
</evidence>
<dbReference type="InterPro" id="IPR054477">
    <property type="entry name" value="LTN1_E3_ligase_6th"/>
</dbReference>
<dbReference type="InterPro" id="IPR016024">
    <property type="entry name" value="ARM-type_fold"/>
</dbReference>
<dbReference type="Pfam" id="PF23009">
    <property type="entry name" value="UBC_like"/>
    <property type="match status" value="1"/>
</dbReference>
<evidence type="ECO:0000256" key="1">
    <source>
        <dbReference type="ARBA" id="ARBA00000900"/>
    </source>
</evidence>
<dbReference type="GO" id="GO:0043023">
    <property type="term" value="F:ribosomal large subunit binding"/>
    <property type="evidence" value="ECO:0007669"/>
    <property type="project" value="TreeGrafter"/>
</dbReference>
<dbReference type="GO" id="GO:0016567">
    <property type="term" value="P:protein ubiquitination"/>
    <property type="evidence" value="ECO:0007669"/>
    <property type="project" value="UniProtKB-UniPathway"/>
</dbReference>
<comment type="similarity">
    <text evidence="4 16">Belongs to the LTN1 family.</text>
</comment>
<dbReference type="SUPFAM" id="SSF48371">
    <property type="entry name" value="ARM repeat"/>
    <property type="match status" value="1"/>
</dbReference>
<evidence type="ECO:0000256" key="3">
    <source>
        <dbReference type="ARBA" id="ARBA00004906"/>
    </source>
</evidence>
<evidence type="ECO:0000256" key="15">
    <source>
        <dbReference type="PROSITE-ProRule" id="PRU00175"/>
    </source>
</evidence>
<dbReference type="InterPro" id="IPR039804">
    <property type="entry name" value="RING-CH-C4HC3_LTN1"/>
</dbReference>
<dbReference type="PANTHER" id="PTHR12389:SF0">
    <property type="entry name" value="E3 UBIQUITIN-PROTEIN LIGASE LISTERIN"/>
    <property type="match status" value="1"/>
</dbReference>
<dbReference type="InterPro" id="IPR054478">
    <property type="entry name" value="LTN1_UBC"/>
</dbReference>
<evidence type="ECO:0000256" key="2">
    <source>
        <dbReference type="ARBA" id="ARBA00004514"/>
    </source>
</evidence>
<sequence length="1714" mass="192951">MGKSKQQSKGKSGLKPASSSRAAELAGQSSSLQFGNLGGFAQFANPSLAATISRPSTPGSESGDGVAALDPELTVIVKKVNKRDATTKLKALEELTSYLYNHVSAVGPLLSTWVALYNKLVLEVDRRVRLATVSLHQWIAQNAKKKLAPHLKDIIGAWMITMFDQSKDVAAVAKGSFESVFAEDKRQGVIVFCQKDILEYVGEMLLVKTEDTLSDARYVTPEEMAAKYARVIASCFYVLSYLIEQLPLDECDKAKSEYQNLLDNPTVWNFVTHVSPVIRRSVHRFIKTLLLQWPDAVEARLDVVGPSFFKSVLGEKEASVHAEMWDALLLLTKKFPDAWFTISQKKSPVAKLCTFLRSGLNGSPSIAYPSMLALLANLPVKMKDEKSFFKDVFTNFWAGLSSSYLDVTNARTLVDAYGECLVYFAVNNSSNESLVTYLVDDALNEAIQAFFVHTKKSQPVSEKLVIENGLGLAKYIMILARSAGKIDLYNLWSRLETLWLQPIIDWKASVNSTLGMPDFCCHLGLFFSALYNQSKHTSDEMDSLAGLVERLMEASLESSVVYKDHASTLLSLCRVLLGDYASLVVPHLDLEKHTSLLLSLEPSSSSECLSNLVIVYVQLVESSDDKDLASKVLANLLSKIHGLQDAERKYTCLQALLDNFTPTPLEGLDTLITQAAEALVSPQSFQENCRSLMESVVKTAFKMHSQSKFVSANTFKSVGCMLVHALSAVNRYCYIVNSSFTYASESALLRAAKSSLVVLNDVSSNEVYVTELLSSEEYADYPCQVFDAMFLKETDDKEIIDATATIPIIRQLARSAWQNIQPSLGQAKHTMLDHLRHTIIDVNNMASPLESVQQAKELLRALFGADETSLEYHQAVYVLVGSHGSWLDMYKDFQSFRTLEYQASSVVDMYADMDYRNIYESQDELFPVAYDLYGVSSFGRLVFFTSLLIDQVSVEVFFDLAHGQDVHQRDWIVQMLMVVAQECSRGLGMIGLTRLWKQAEAMDEPLVLAIQSFIQQAHALFDNWLLPVIKLCKADSHQLSRQILAQLSQHDDGSSSRLVQFTAQLLLCPADRADAYHAAFVQTLMDKLVTLDHWSLGQMEPWLAVIKSDARKISQLCKVALMMSFKSVLGESNKYRLLQSDCASRLSGGKGLQIFDDSDSAWEWLTVLNASTLPFGSIAIPPQRLMFLITTIKDWLDQDFDDHLCVTDRHKVQGQIMRLFANISEAVQQVAGSHWNLFLDSATRFLELNESEDRAALPAMYSGLVLLETMFDLSDDGCAEIRDSLDDKWNDIYEVLWKCFLAEKDTELPLSDSLRKYQNLLASLVGRIPSKLVLSGVSYEAVAPLMQACNGIVQTRAYLILQQWIKSQVQQLTLDTEFKTYEQDEEPDHIEPAFVDLLMAVPQLPDWHTSFSEEKKHQVFRYLTTWLLMFDHFDDITFKLKQELTEQLKRIEAVDKFIPTLCDILHIGSSQGTLPFDLSLWDTSIYDMQCFDMSVEASYSLLAAHLYFKALKYIPSLVRTWWVNHKQRQLVIALEQYTRSYFSDELIGNELDLVNRTDVKEQLEDNENEFRVKALKASHEVTASYQVDEQEMRISIKLPSNYPLQQITVDGVQKVGVNEKQWRGWMFAIAAVIGSQNGNLVDALTVFKRNANLHFEGVGDCVICYSIISPQDRSIPTKQCRTCKNKFHASCLYKWFRSSNSTSCPLCRTIFFSE</sequence>
<evidence type="ECO:0000259" key="18">
    <source>
        <dbReference type="PROSITE" id="PS50089"/>
    </source>
</evidence>
<comment type="pathway">
    <text evidence="3 16">Protein modification; protein ubiquitination.</text>
</comment>
<gene>
    <name evidence="19" type="ORF">DM01DRAFT_1339377</name>
</gene>
<evidence type="ECO:0000256" key="7">
    <source>
        <dbReference type="ARBA" id="ARBA00022490"/>
    </source>
</evidence>
<dbReference type="InterPro" id="IPR013083">
    <property type="entry name" value="Znf_RING/FYVE/PHD"/>
</dbReference>
<dbReference type="InterPro" id="IPR011989">
    <property type="entry name" value="ARM-like"/>
</dbReference>
<comment type="caution">
    <text evidence="19">The sequence shown here is derived from an EMBL/GenBank/DDBJ whole genome shotgun (WGS) entry which is preliminary data.</text>
</comment>
<dbReference type="STRING" id="101127.A0A1X2G6X8"/>
<keyword evidence="10" id="KW-0677">Repeat</keyword>
<evidence type="ECO:0000313" key="20">
    <source>
        <dbReference type="Proteomes" id="UP000242146"/>
    </source>
</evidence>
<accession>A0A1X2G6X8</accession>
<dbReference type="PANTHER" id="PTHR12389">
    <property type="entry name" value="ZINC FINGER PROTEIN 294"/>
    <property type="match status" value="1"/>
</dbReference>
<proteinExistence type="inferred from homology"/>
<comment type="catalytic activity">
    <reaction evidence="1 16">
        <text>S-ubiquitinyl-[E2 ubiquitin-conjugating enzyme]-L-cysteine + [acceptor protein]-L-lysine = [E2 ubiquitin-conjugating enzyme]-L-cysteine + N(6)-ubiquitinyl-[acceptor protein]-L-lysine.</text>
        <dbReference type="EC" id="2.3.2.27"/>
    </reaction>
</comment>